<comment type="similarity">
    <text evidence="1">Belongs to the formin-like family. Class-I subfamily.</text>
</comment>
<evidence type="ECO:0000313" key="6">
    <source>
        <dbReference type="EMBL" id="KAK6914456.1"/>
    </source>
</evidence>
<name>A0AAN8UNE5_9MAGN</name>
<evidence type="ECO:0000313" key="7">
    <source>
        <dbReference type="Proteomes" id="UP001370490"/>
    </source>
</evidence>
<dbReference type="PANTHER" id="PTHR23213">
    <property type="entry name" value="FORMIN-RELATED"/>
    <property type="match status" value="1"/>
</dbReference>
<feature type="compositionally biased region" description="Pro residues" evidence="3">
    <location>
        <begin position="304"/>
        <end position="316"/>
    </location>
</feature>
<feature type="region of interest" description="Disordered" evidence="3">
    <location>
        <begin position="50"/>
        <end position="71"/>
    </location>
</feature>
<feature type="compositionally biased region" description="Basic and acidic residues" evidence="3">
    <location>
        <begin position="270"/>
        <end position="280"/>
    </location>
</feature>
<dbReference type="PANTHER" id="PTHR23213:SF368">
    <property type="entry name" value="HISTONE H3-K79 METHYLTRANSFERASE"/>
    <property type="match status" value="1"/>
</dbReference>
<dbReference type="InterPro" id="IPR027643">
    <property type="entry name" value="Formin-like_plant"/>
</dbReference>
<evidence type="ECO:0000256" key="2">
    <source>
        <dbReference type="RuleBase" id="RU361260"/>
    </source>
</evidence>
<feature type="compositionally biased region" description="Low complexity" evidence="3">
    <location>
        <begin position="190"/>
        <end position="216"/>
    </location>
</feature>
<dbReference type="AlphaFoldDB" id="A0AAN8UNE5"/>
<dbReference type="SMART" id="SM00498">
    <property type="entry name" value="FH2"/>
    <property type="match status" value="1"/>
</dbReference>
<dbReference type="Gene3D" id="1.20.58.2220">
    <property type="entry name" value="Formin, FH2 domain"/>
    <property type="match status" value="1"/>
</dbReference>
<organism evidence="6 7">
    <name type="scientific">Dillenia turbinata</name>
    <dbReference type="NCBI Taxonomy" id="194707"/>
    <lineage>
        <taxon>Eukaryota</taxon>
        <taxon>Viridiplantae</taxon>
        <taxon>Streptophyta</taxon>
        <taxon>Embryophyta</taxon>
        <taxon>Tracheophyta</taxon>
        <taxon>Spermatophyta</taxon>
        <taxon>Magnoliopsida</taxon>
        <taxon>eudicotyledons</taxon>
        <taxon>Gunneridae</taxon>
        <taxon>Pentapetalae</taxon>
        <taxon>Dilleniales</taxon>
        <taxon>Dilleniaceae</taxon>
        <taxon>Dillenia</taxon>
    </lineage>
</organism>
<dbReference type="Proteomes" id="UP001370490">
    <property type="component" value="Unassembled WGS sequence"/>
</dbReference>
<feature type="compositionally biased region" description="Low complexity" evidence="3">
    <location>
        <begin position="254"/>
        <end position="269"/>
    </location>
</feature>
<keyword evidence="4" id="KW-0732">Signal</keyword>
<feature type="compositionally biased region" description="Polar residues" evidence="3">
    <location>
        <begin position="281"/>
        <end position="297"/>
    </location>
</feature>
<gene>
    <name evidence="6" type="ORF">RJ641_021777</name>
</gene>
<feature type="non-terminal residue" evidence="6">
    <location>
        <position position="1"/>
    </location>
</feature>
<feature type="compositionally biased region" description="Pro residues" evidence="3">
    <location>
        <begin position="243"/>
        <end position="253"/>
    </location>
</feature>
<dbReference type="Pfam" id="PF02181">
    <property type="entry name" value="FH2"/>
    <property type="match status" value="1"/>
</dbReference>
<dbReference type="GO" id="GO:0045010">
    <property type="term" value="P:actin nucleation"/>
    <property type="evidence" value="ECO:0007669"/>
    <property type="project" value="InterPro"/>
</dbReference>
<accession>A0AAN8UNE5</accession>
<feature type="region of interest" description="Disordered" evidence="3">
    <location>
        <begin position="115"/>
        <end position="328"/>
    </location>
</feature>
<protein>
    <recommendedName>
        <fullName evidence="2">Formin-like protein</fullName>
    </recommendedName>
</protein>
<dbReference type="InterPro" id="IPR042201">
    <property type="entry name" value="FH2_Formin_sf"/>
</dbReference>
<evidence type="ECO:0000259" key="5">
    <source>
        <dbReference type="PROSITE" id="PS51444"/>
    </source>
</evidence>
<keyword evidence="7" id="KW-1185">Reference proteome</keyword>
<dbReference type="GO" id="GO:0051015">
    <property type="term" value="F:actin filament binding"/>
    <property type="evidence" value="ECO:0007669"/>
    <property type="project" value="InterPro"/>
</dbReference>
<feature type="compositionally biased region" description="Acidic residues" evidence="3">
    <location>
        <begin position="146"/>
        <end position="156"/>
    </location>
</feature>
<dbReference type="EMBL" id="JBAMMX010000026">
    <property type="protein sequence ID" value="KAK6914456.1"/>
    <property type="molecule type" value="Genomic_DNA"/>
</dbReference>
<sequence length="802" mass="87942">SVSLFSAALIAVFATLLYHRRRGDNYFQNDSKAFRSDSLRLFPPNTVTSDGGNSGAINLKPPQLPHGASSTSSEFLYLGTLVSSRGAEDYAHPQNENSRSNVGLGVGGIGVSASAPYQKLGSPELRPLPPLPKRRNSHASSSRNNEEEEDEDDNEEFFSPRSSSGGKESPAVTSSSSHRVFQAAQTGNFSNRSSSSRTPSYPSSNSASPTNSIPNSLSPAMNFSPRNLKLKSPDSVTAFPAPIRMPPSRPETPSPTKGKLPSPSLPSSSPERDSGKRQNSPEDQQGLTRSSSVSAKSVNLMPIRQPPPPPPPPPPRIWEREQNSGPPVLVVPLRPAAFQSSEAMERNEETPKPKLKPLHWDKVRASSDRAMVECGGLYGCRLNEEMIETLFMVNGTSFTPRGGVHRSLLPVPNQENRVLDPRKSQNISILLRALNVTIDEVCESLLEGNTDTLGTELLESLLKMAPDKEEERKLKEYTDDSPFKLGPAEKFLKAVLDIPFAFKRVDALLYISNFDSESEYLKRSFETLEAACEELRSSRMFLKLLEAVLKTGNRMNVGTNRGDARAFKLDTLLKLVDVKGTDGKTTLLHFVVQEIIRAEGSRLSGANQSPRREDCYQPTLQDDVEFRKLGLQVVASLSGELSNVKKAAAMDSEVLSSEVAELACGIAKVSEVVKLNEDIGLTDGSRKFSSAMRGFLNKAEEEIIKIQAQESEAFSLVKEITKYFHGNSAKEEAHHLRIFMVVRDFLSTLDQVCKEVGKINERTIISSACQFPTPTNPTLPPVFPVFNGQQQYTSDNESSSSL</sequence>
<evidence type="ECO:0000256" key="1">
    <source>
        <dbReference type="ARBA" id="ARBA00025793"/>
    </source>
</evidence>
<dbReference type="InterPro" id="IPR015425">
    <property type="entry name" value="FH2_Formin"/>
</dbReference>
<feature type="signal peptide" evidence="4">
    <location>
        <begin position="1"/>
        <end position="23"/>
    </location>
</feature>
<evidence type="ECO:0000256" key="4">
    <source>
        <dbReference type="SAM" id="SignalP"/>
    </source>
</evidence>
<feature type="domain" description="FH2" evidence="5">
    <location>
        <begin position="345"/>
        <end position="775"/>
    </location>
</feature>
<feature type="chain" id="PRO_5043024226" description="Formin-like protein" evidence="4">
    <location>
        <begin position="24"/>
        <end position="802"/>
    </location>
</feature>
<proteinExistence type="inferred from homology"/>
<dbReference type="PROSITE" id="PS51444">
    <property type="entry name" value="FH2"/>
    <property type="match status" value="1"/>
</dbReference>
<dbReference type="SUPFAM" id="SSF101447">
    <property type="entry name" value="Formin homology 2 domain (FH2 domain)"/>
    <property type="match status" value="1"/>
</dbReference>
<comment type="caution">
    <text evidence="6">The sequence shown here is derived from an EMBL/GenBank/DDBJ whole genome shotgun (WGS) entry which is preliminary data.</text>
</comment>
<reference evidence="6 7" key="1">
    <citation type="submission" date="2023-12" db="EMBL/GenBank/DDBJ databases">
        <title>A high-quality genome assembly for Dillenia turbinata (Dilleniales).</title>
        <authorList>
            <person name="Chanderbali A."/>
        </authorList>
    </citation>
    <scope>NUCLEOTIDE SEQUENCE [LARGE SCALE GENOMIC DNA]</scope>
    <source>
        <strain evidence="6">LSX21</strain>
        <tissue evidence="6">Leaf</tissue>
    </source>
</reference>
<evidence type="ECO:0000256" key="3">
    <source>
        <dbReference type="SAM" id="MobiDB-lite"/>
    </source>
</evidence>
<feature type="compositionally biased region" description="Polar residues" evidence="3">
    <location>
        <begin position="160"/>
        <end position="189"/>
    </location>
</feature>